<dbReference type="InterPro" id="IPR014867">
    <property type="entry name" value="Spore_coat_CotH_CotH2/3/7"/>
</dbReference>
<evidence type="ECO:0000313" key="5">
    <source>
        <dbReference type="Proteomes" id="UP000464884"/>
    </source>
</evidence>
<name>A0A414C3T9_BIFAD</name>
<organism evidence="2 5">
    <name type="scientific">Bifidobacterium adolescentis</name>
    <dbReference type="NCBI Taxonomy" id="1680"/>
    <lineage>
        <taxon>Bacteria</taxon>
        <taxon>Bacillati</taxon>
        <taxon>Actinomycetota</taxon>
        <taxon>Actinomycetes</taxon>
        <taxon>Bifidobacteriales</taxon>
        <taxon>Bifidobacteriaceae</taxon>
        <taxon>Bifidobacterium</taxon>
    </lineage>
</organism>
<reference evidence="3 4" key="1">
    <citation type="submission" date="2018-08" db="EMBL/GenBank/DDBJ databases">
        <title>A genome reference for cultivated species of the human gut microbiota.</title>
        <authorList>
            <person name="Zou Y."/>
            <person name="Xue W."/>
            <person name="Luo G."/>
        </authorList>
    </citation>
    <scope>NUCLEOTIDE SEQUENCE [LARGE SCALE GENOMIC DNA]</scope>
    <source>
        <strain evidence="3 4">AM12-20</strain>
    </source>
</reference>
<protein>
    <submittedName>
        <fullName evidence="2">Spore coat protein CotH</fullName>
    </submittedName>
</protein>
<dbReference type="EMBL" id="QRLP01000001">
    <property type="protein sequence ID" value="RHJ20371.1"/>
    <property type="molecule type" value="Genomic_DNA"/>
</dbReference>
<dbReference type="CDD" id="cd00063">
    <property type="entry name" value="FN3"/>
    <property type="match status" value="1"/>
</dbReference>
<feature type="region of interest" description="Disordered" evidence="1">
    <location>
        <begin position="42"/>
        <end position="72"/>
    </location>
</feature>
<accession>A0A414C3T9</accession>
<dbReference type="AlphaFoldDB" id="A0A414C3T9"/>
<dbReference type="PANTHER" id="PTHR40050:SF1">
    <property type="entry name" value="INNER SPORE COAT PROTEIN H"/>
    <property type="match status" value="1"/>
</dbReference>
<dbReference type="PROSITE" id="PS51257">
    <property type="entry name" value="PROKAR_LIPOPROTEIN"/>
    <property type="match status" value="1"/>
</dbReference>
<evidence type="ECO:0000313" key="2">
    <source>
        <dbReference type="EMBL" id="QHB63589.1"/>
    </source>
</evidence>
<evidence type="ECO:0000256" key="1">
    <source>
        <dbReference type="SAM" id="MobiDB-lite"/>
    </source>
</evidence>
<evidence type="ECO:0000313" key="3">
    <source>
        <dbReference type="EMBL" id="RHJ20371.1"/>
    </source>
</evidence>
<dbReference type="EMBL" id="CP047129">
    <property type="protein sequence ID" value="QHB63589.1"/>
    <property type="molecule type" value="Genomic_DNA"/>
</dbReference>
<sequence>MERNGRMTMGNRPCGRNAIFKCVAIIATVVTTFSCVACGNAADSGSTADKSAAQSQGKHEKVKKSATQGLDGAHLRDNDSLYKVYDDSGVETMYLTVSRGNKSEGTDHSWSEINQYSVDDYAAMRTNRYQVNGLLQVGDEQGPVSGELGYGEKAPNATVQVRGQSSSLNKQKNYKIELKSGKGKWRGQRTIALNKHMGEGLRFRNKMAYDLIRGIDQMMGLRTQFVHLYVKDETSGSNSFDDYGLYTQVEQLNKSALQAHGLDKNGQLYKVNYFEFQRDADVIRLADDPKYNLSKFEEKLEVKGNSDHTKLIAMLNQLNDYSVPMSSILGKYFDTENLAYWMAFQLLTGNTDTQSRNMYLYSPTNSDTFYVLDWDNDGMLMRKENQIRNISTGSSWEQGVSNYWGNVLFKRCLQTKSFRDELDKAVKREYRYMSAKRINTMVDHYESITRQYLWRTPDSMYEPLTRAQYDEVAGQLHDEVAQNYRIYKESFDKPMPFFIDAPQAADGKLKFSWDTSYDFRGEDLSYDVTVAKDYLCEDVIFSKTDLALPETVTDLPGDGQYFIRVRARNASGKTQDAFDYYMTDTGKTYGTRCFYIKSGKIVEDVNAR</sequence>
<dbReference type="Proteomes" id="UP000284589">
    <property type="component" value="Unassembled WGS sequence"/>
</dbReference>
<reference evidence="2 5" key="2">
    <citation type="submission" date="2019-12" db="EMBL/GenBank/DDBJ databases">
        <title>Draft Genome Sequence of Bifidobacterium adolescentis ZJ2.</title>
        <authorList>
            <person name="Jin Z."/>
        </authorList>
    </citation>
    <scope>NUCLEOTIDE SEQUENCE [LARGE SCALE GENOMIC DNA]</scope>
    <source>
        <strain evidence="2 5">ZJ2</strain>
    </source>
</reference>
<keyword evidence="2" id="KW-0946">Virion</keyword>
<gene>
    <name evidence="3" type="ORF">DW139_01830</name>
    <name evidence="2" type="ORF">F3K97_02180</name>
</gene>
<dbReference type="InterPro" id="IPR003961">
    <property type="entry name" value="FN3_dom"/>
</dbReference>
<keyword evidence="2" id="KW-0167">Capsid protein</keyword>
<dbReference type="Proteomes" id="UP000464884">
    <property type="component" value="Chromosome"/>
</dbReference>
<dbReference type="Pfam" id="PF08757">
    <property type="entry name" value="CotH"/>
    <property type="match status" value="1"/>
</dbReference>
<evidence type="ECO:0000313" key="4">
    <source>
        <dbReference type="Proteomes" id="UP000284589"/>
    </source>
</evidence>
<dbReference type="PANTHER" id="PTHR40050">
    <property type="entry name" value="INNER SPORE COAT PROTEIN H"/>
    <property type="match status" value="1"/>
</dbReference>
<feature type="compositionally biased region" description="Polar residues" evidence="1">
    <location>
        <begin position="43"/>
        <end position="56"/>
    </location>
</feature>
<proteinExistence type="predicted"/>